<feature type="domain" description="Arrestin C-terminal-like" evidence="2">
    <location>
        <begin position="169"/>
        <end position="336"/>
    </location>
</feature>
<dbReference type="Proteomes" id="UP001153069">
    <property type="component" value="Unassembled WGS sequence"/>
</dbReference>
<dbReference type="SMART" id="SM01017">
    <property type="entry name" value="Arrestin_C"/>
    <property type="match status" value="1"/>
</dbReference>
<evidence type="ECO:0000313" key="4">
    <source>
        <dbReference type="Proteomes" id="UP001153069"/>
    </source>
</evidence>
<reference evidence="3" key="1">
    <citation type="submission" date="2020-06" db="EMBL/GenBank/DDBJ databases">
        <authorList>
            <consortium name="Plant Systems Biology data submission"/>
        </authorList>
    </citation>
    <scope>NUCLEOTIDE SEQUENCE</scope>
    <source>
        <strain evidence="3">D6</strain>
    </source>
</reference>
<protein>
    <submittedName>
        <fullName evidence="3">Arrestin domain containing</fullName>
    </submittedName>
</protein>
<accession>A0A9N8D6V8</accession>
<gene>
    <name evidence="3" type="ORF">SEMRO_22_G015120.1</name>
</gene>
<dbReference type="InterPro" id="IPR011022">
    <property type="entry name" value="Arrestin_C-like"/>
</dbReference>
<evidence type="ECO:0000259" key="2">
    <source>
        <dbReference type="SMART" id="SM01017"/>
    </source>
</evidence>
<evidence type="ECO:0000313" key="3">
    <source>
        <dbReference type="EMBL" id="CAB9497567.1"/>
    </source>
</evidence>
<comment type="caution">
    <text evidence="3">The sequence shown here is derived from an EMBL/GenBank/DDBJ whole genome shotgun (WGS) entry which is preliminary data.</text>
</comment>
<feature type="compositionally biased region" description="Pro residues" evidence="1">
    <location>
        <begin position="454"/>
        <end position="473"/>
    </location>
</feature>
<dbReference type="InterPro" id="IPR014752">
    <property type="entry name" value="Arrestin-like_C"/>
</dbReference>
<dbReference type="OrthoDB" id="46975at2759"/>
<feature type="region of interest" description="Disordered" evidence="1">
    <location>
        <begin position="705"/>
        <end position="742"/>
    </location>
</feature>
<evidence type="ECO:0000256" key="1">
    <source>
        <dbReference type="SAM" id="MobiDB-lite"/>
    </source>
</evidence>
<feature type="compositionally biased region" description="Polar residues" evidence="1">
    <location>
        <begin position="489"/>
        <end position="503"/>
    </location>
</feature>
<feature type="compositionally biased region" description="Polar residues" evidence="1">
    <location>
        <begin position="730"/>
        <end position="742"/>
    </location>
</feature>
<keyword evidence="4" id="KW-1185">Reference proteome</keyword>
<dbReference type="Pfam" id="PF02752">
    <property type="entry name" value="Arrestin_C"/>
    <property type="match status" value="1"/>
</dbReference>
<name>A0A9N8D6V8_9STRA</name>
<dbReference type="EMBL" id="CAICTM010000022">
    <property type="protein sequence ID" value="CAB9497567.1"/>
    <property type="molecule type" value="Genomic_DNA"/>
</dbReference>
<feature type="region of interest" description="Disordered" evidence="1">
    <location>
        <begin position="375"/>
        <end position="503"/>
    </location>
</feature>
<dbReference type="Gene3D" id="2.60.40.640">
    <property type="match status" value="2"/>
</dbReference>
<dbReference type="InterPro" id="IPR014756">
    <property type="entry name" value="Ig_E-set"/>
</dbReference>
<proteinExistence type="predicted"/>
<sequence length="742" mass="80819">MMRSLLGSQTGAPVKLKIYLNHRSAEAGTALKGKVVCEVTSKDIVQGESIDLSISGRELAALKDGKTAERKFCRMEKRLDEFRGRGLGPRRHYVFPFAIKLPASLPASCHFKMPSKEGVLQVEYKLIARGYSTKTEHVFKVTSAPLPDKRIVSVHHPITKAVKSLGRIEQGTISLAAQVKDSHIGRGDRIQLALSCRNDSLVDIQRVDVKVQEVVAGSAQRAKDGNFDESKTFKETLYTEKETNLKGLLHKATTNEQVRKSQSMSQADKAQQFAEIYTELAENKFLLEFLCPMKARDSYKGKLLHVKHFIKVKLMTNSVTDNPSIVIPLKIGNPPVPRQTTLASQSSRSVRCDLRRNRSASELMIPIALTSLDVLPPPMPIAPPETQVPERATTTAESRRAPLTRSRSNDESHSTFFAPLPPPMTTNIGSMTQSTPVLPPSAPLPAMTPQLTIDPPPSDPPPSAPRPSAPPQPMSSSLPSLPPAAIPATTVTSSMPTWPTYQQPEISPSAPFFEDVQATIVSAVPVPSNSEDAPVTVIDPSFIVLGGGAIVLGEGADYCNTSYNSIPPSQTPPALPSLSSLFCEMLLSVEDYDIIKAKLLDPAWRVLFSTISASEFGSIIAHVNVDFDQPRVAAILSPVVNGGQNLTCEYCAAAVKGTTEWNRPTMVERLAPSCVDLQQNYHLIRSELNEWDQIITARSLGLPQQQPGEHLLPQAPAGNVVQPSPPPRQATPQQDSQQSLWV</sequence>
<organism evidence="3 4">
    <name type="scientific">Seminavis robusta</name>
    <dbReference type="NCBI Taxonomy" id="568900"/>
    <lineage>
        <taxon>Eukaryota</taxon>
        <taxon>Sar</taxon>
        <taxon>Stramenopiles</taxon>
        <taxon>Ochrophyta</taxon>
        <taxon>Bacillariophyta</taxon>
        <taxon>Bacillariophyceae</taxon>
        <taxon>Bacillariophycidae</taxon>
        <taxon>Naviculales</taxon>
        <taxon>Naviculaceae</taxon>
        <taxon>Seminavis</taxon>
    </lineage>
</organism>
<feature type="compositionally biased region" description="Polar residues" evidence="1">
    <location>
        <begin position="425"/>
        <end position="436"/>
    </location>
</feature>
<dbReference type="SUPFAM" id="SSF81296">
    <property type="entry name" value="E set domains"/>
    <property type="match status" value="1"/>
</dbReference>
<dbReference type="AlphaFoldDB" id="A0A9N8D6V8"/>